<evidence type="ECO:0000313" key="2">
    <source>
        <dbReference type="EMBL" id="MBI9116211.1"/>
    </source>
</evidence>
<keyword evidence="2" id="KW-0378">Hydrolase</keyword>
<evidence type="ECO:0000259" key="1">
    <source>
        <dbReference type="Pfam" id="PF12146"/>
    </source>
</evidence>
<dbReference type="AlphaFoldDB" id="A0A934IE59"/>
<dbReference type="Pfam" id="PF12146">
    <property type="entry name" value="Hydrolase_4"/>
    <property type="match status" value="1"/>
</dbReference>
<dbReference type="SUPFAM" id="SSF53474">
    <property type="entry name" value="alpha/beta-Hydrolases"/>
    <property type="match status" value="1"/>
</dbReference>
<reference evidence="2" key="1">
    <citation type="submission" date="2020-12" db="EMBL/GenBank/DDBJ databases">
        <title>Sanguibacter suaedae sp. nov., isolated from Suaeda aralocaspica.</title>
        <authorList>
            <person name="Ma Q."/>
        </authorList>
    </citation>
    <scope>NUCLEOTIDE SEQUENCE</scope>
    <source>
        <strain evidence="2">YZGR15</strain>
    </source>
</reference>
<keyword evidence="3" id="KW-1185">Reference proteome</keyword>
<organism evidence="2 3">
    <name type="scientific">Sanguibacter suaedae</name>
    <dbReference type="NCBI Taxonomy" id="2795737"/>
    <lineage>
        <taxon>Bacteria</taxon>
        <taxon>Bacillati</taxon>
        <taxon>Actinomycetota</taxon>
        <taxon>Actinomycetes</taxon>
        <taxon>Micrococcales</taxon>
        <taxon>Sanguibacteraceae</taxon>
        <taxon>Sanguibacter</taxon>
    </lineage>
</organism>
<proteinExistence type="predicted"/>
<comment type="caution">
    <text evidence="2">The sequence shown here is derived from an EMBL/GenBank/DDBJ whole genome shotgun (WGS) entry which is preliminary data.</text>
</comment>
<dbReference type="InterPro" id="IPR022742">
    <property type="entry name" value="Hydrolase_4"/>
</dbReference>
<accession>A0A934IE59</accession>
<dbReference type="RefSeq" id="WP_198734780.1">
    <property type="nucleotide sequence ID" value="NZ_JAEINH010000020.1"/>
</dbReference>
<evidence type="ECO:0000313" key="3">
    <source>
        <dbReference type="Proteomes" id="UP000602087"/>
    </source>
</evidence>
<dbReference type="InterPro" id="IPR029058">
    <property type="entry name" value="AB_hydrolase_fold"/>
</dbReference>
<sequence>MTSGDAPWVPDVLGAGYEARTLELEPDDEGPVVATVVRYRPSGWRRVPRAVLYVHGWCDYFFQTETAEFWHAQGVAFYALDLRKYGRSLRPGTTPGYVAHLATYDEDLEAALAVVRADLGQHTAVMLMAHSTGALVTALWANRNPGVTQGLVLNSPWLELQGSSVVRTVSTPAISQLARFQPKAPLPNIDPGFYSRSIRRSEGGEWDIDDAWRPSPSFPVRAGWLKAIITGHAEVARGLRVVQPVLTLASTRTLVSARWTDEMRSSDVVLDVDLLARRAVQLGPTVTVRRIEGGVHDLALSRRPVRDAYYAEIRRWATVYGWSDA</sequence>
<name>A0A934IE59_9MICO</name>
<dbReference type="Gene3D" id="3.40.50.1820">
    <property type="entry name" value="alpha/beta hydrolase"/>
    <property type="match status" value="1"/>
</dbReference>
<dbReference type="GO" id="GO:0016787">
    <property type="term" value="F:hydrolase activity"/>
    <property type="evidence" value="ECO:0007669"/>
    <property type="project" value="UniProtKB-KW"/>
</dbReference>
<protein>
    <submittedName>
        <fullName evidence="2">Alpha/beta hydrolase</fullName>
    </submittedName>
</protein>
<feature type="domain" description="Serine aminopeptidase S33" evidence="1">
    <location>
        <begin position="50"/>
        <end position="202"/>
    </location>
</feature>
<dbReference type="EMBL" id="JAEINH010000020">
    <property type="protein sequence ID" value="MBI9116211.1"/>
    <property type="molecule type" value="Genomic_DNA"/>
</dbReference>
<gene>
    <name evidence="2" type="ORF">JAV76_14450</name>
</gene>
<dbReference type="Proteomes" id="UP000602087">
    <property type="component" value="Unassembled WGS sequence"/>
</dbReference>